<sequence>MRAIPRGGHRGGHASLLAAVLALGVVVAGTTACSDDGPPPLPEAGAFAAGVCRDLAPDLIETLRLTQSAPGAADGIATLARDLVPSQEKLYNQIGAAGEYAGDLERVTTAVGFLRLRVDAGTYEPALLTEVTTSTRQLVERCT</sequence>
<protein>
    <submittedName>
        <fullName evidence="2">Uncharacterized protein</fullName>
    </submittedName>
</protein>
<proteinExistence type="predicted"/>
<feature type="signal peptide" evidence="1">
    <location>
        <begin position="1"/>
        <end position="28"/>
    </location>
</feature>
<keyword evidence="3" id="KW-1185">Reference proteome</keyword>
<evidence type="ECO:0000313" key="3">
    <source>
        <dbReference type="Proteomes" id="UP000198802"/>
    </source>
</evidence>
<reference evidence="3" key="1">
    <citation type="submission" date="2015-11" db="EMBL/GenBank/DDBJ databases">
        <authorList>
            <person name="Varghese N."/>
        </authorList>
    </citation>
    <scope>NUCLEOTIDE SEQUENCE [LARGE SCALE GENOMIC DNA]</scope>
    <source>
        <strain evidence="3">DSM 45899</strain>
    </source>
</reference>
<accession>A0A0S4QNC6</accession>
<dbReference type="PROSITE" id="PS51257">
    <property type="entry name" value="PROKAR_LIPOPROTEIN"/>
    <property type="match status" value="1"/>
</dbReference>
<gene>
    <name evidence="2" type="ORF">Ga0074812_109177</name>
</gene>
<organism evidence="2 3">
    <name type="scientific">Parafrankia irregularis</name>
    <dbReference type="NCBI Taxonomy" id="795642"/>
    <lineage>
        <taxon>Bacteria</taxon>
        <taxon>Bacillati</taxon>
        <taxon>Actinomycetota</taxon>
        <taxon>Actinomycetes</taxon>
        <taxon>Frankiales</taxon>
        <taxon>Frankiaceae</taxon>
        <taxon>Parafrankia</taxon>
    </lineage>
</organism>
<dbReference type="EMBL" id="FAOZ01000009">
    <property type="protein sequence ID" value="CUU56957.1"/>
    <property type="molecule type" value="Genomic_DNA"/>
</dbReference>
<dbReference type="AlphaFoldDB" id="A0A0S4QNC6"/>
<feature type="chain" id="PRO_5039002710" evidence="1">
    <location>
        <begin position="29"/>
        <end position="143"/>
    </location>
</feature>
<dbReference type="Proteomes" id="UP000198802">
    <property type="component" value="Unassembled WGS sequence"/>
</dbReference>
<keyword evidence="1" id="KW-0732">Signal</keyword>
<evidence type="ECO:0000256" key="1">
    <source>
        <dbReference type="SAM" id="SignalP"/>
    </source>
</evidence>
<name>A0A0S4QNC6_9ACTN</name>
<evidence type="ECO:0000313" key="2">
    <source>
        <dbReference type="EMBL" id="CUU56957.1"/>
    </source>
</evidence>
<dbReference type="RefSeq" id="WP_091277849.1">
    <property type="nucleotide sequence ID" value="NZ_FAOZ01000009.1"/>
</dbReference>